<evidence type="ECO:0000313" key="9">
    <source>
        <dbReference type="EMBL" id="SHK86409.1"/>
    </source>
</evidence>
<comment type="similarity">
    <text evidence="1 6">Belongs to the sigma-70 factor family. ECF subfamily.</text>
</comment>
<dbReference type="RefSeq" id="WP_072715987.1">
    <property type="nucleotide sequence ID" value="NZ_FRAU01000007.1"/>
</dbReference>
<dbReference type="Pfam" id="PF08281">
    <property type="entry name" value="Sigma70_r4_2"/>
    <property type="match status" value="1"/>
</dbReference>
<keyword evidence="2 6" id="KW-0805">Transcription regulation</keyword>
<evidence type="ECO:0000256" key="3">
    <source>
        <dbReference type="ARBA" id="ARBA00023082"/>
    </source>
</evidence>
<dbReference type="GO" id="GO:0016987">
    <property type="term" value="F:sigma factor activity"/>
    <property type="evidence" value="ECO:0007669"/>
    <property type="project" value="UniProtKB-KW"/>
</dbReference>
<feature type="domain" description="RNA polymerase sigma factor 70 region 4 type 2" evidence="8">
    <location>
        <begin position="159"/>
        <end position="211"/>
    </location>
</feature>
<evidence type="ECO:0000256" key="2">
    <source>
        <dbReference type="ARBA" id="ARBA00023015"/>
    </source>
</evidence>
<protein>
    <recommendedName>
        <fullName evidence="6">RNA polymerase sigma factor</fullName>
    </recommendedName>
</protein>
<evidence type="ECO:0000259" key="7">
    <source>
        <dbReference type="Pfam" id="PF04542"/>
    </source>
</evidence>
<keyword evidence="3 6" id="KW-0731">Sigma factor</keyword>
<name>A0A1M6VY95_9BACT</name>
<dbReference type="InterPro" id="IPR036388">
    <property type="entry name" value="WH-like_DNA-bd_sf"/>
</dbReference>
<organism evidence="9 10">
    <name type="scientific">Rhodothermus profundi</name>
    <dbReference type="NCBI Taxonomy" id="633813"/>
    <lineage>
        <taxon>Bacteria</taxon>
        <taxon>Pseudomonadati</taxon>
        <taxon>Rhodothermota</taxon>
        <taxon>Rhodothermia</taxon>
        <taxon>Rhodothermales</taxon>
        <taxon>Rhodothermaceae</taxon>
        <taxon>Rhodothermus</taxon>
    </lineage>
</organism>
<dbReference type="OrthoDB" id="9798255at2"/>
<evidence type="ECO:0000313" key="10">
    <source>
        <dbReference type="Proteomes" id="UP000185812"/>
    </source>
</evidence>
<dbReference type="Gene3D" id="1.10.1740.10">
    <property type="match status" value="1"/>
</dbReference>
<dbReference type="GO" id="GO:0006352">
    <property type="term" value="P:DNA-templated transcription initiation"/>
    <property type="evidence" value="ECO:0007669"/>
    <property type="project" value="InterPro"/>
</dbReference>
<evidence type="ECO:0000256" key="5">
    <source>
        <dbReference type="ARBA" id="ARBA00023163"/>
    </source>
</evidence>
<evidence type="ECO:0000259" key="8">
    <source>
        <dbReference type="Pfam" id="PF08281"/>
    </source>
</evidence>
<proteinExistence type="inferred from homology"/>
<keyword evidence="5 6" id="KW-0804">Transcription</keyword>
<dbReference type="NCBIfam" id="TIGR02937">
    <property type="entry name" value="sigma70-ECF"/>
    <property type="match status" value="1"/>
</dbReference>
<dbReference type="InterPro" id="IPR000838">
    <property type="entry name" value="RNA_pol_sigma70_ECF_CS"/>
</dbReference>
<dbReference type="CDD" id="cd06171">
    <property type="entry name" value="Sigma70_r4"/>
    <property type="match status" value="1"/>
</dbReference>
<dbReference type="Proteomes" id="UP000185812">
    <property type="component" value="Unassembled WGS sequence"/>
</dbReference>
<dbReference type="InterPro" id="IPR014284">
    <property type="entry name" value="RNA_pol_sigma-70_dom"/>
</dbReference>
<dbReference type="SUPFAM" id="SSF88659">
    <property type="entry name" value="Sigma3 and sigma4 domains of RNA polymerase sigma factors"/>
    <property type="match status" value="1"/>
</dbReference>
<dbReference type="EMBL" id="FRAU01000007">
    <property type="protein sequence ID" value="SHK86409.1"/>
    <property type="molecule type" value="Genomic_DNA"/>
</dbReference>
<dbReference type="STRING" id="633813.SAMN04488087_2164"/>
<keyword evidence="4 6" id="KW-0238">DNA-binding</keyword>
<keyword evidence="10" id="KW-1185">Reference proteome</keyword>
<dbReference type="InterPro" id="IPR039425">
    <property type="entry name" value="RNA_pol_sigma-70-like"/>
</dbReference>
<dbReference type="PANTHER" id="PTHR43133:SF8">
    <property type="entry name" value="RNA POLYMERASE SIGMA FACTOR HI_1459-RELATED"/>
    <property type="match status" value="1"/>
</dbReference>
<evidence type="ECO:0000256" key="1">
    <source>
        <dbReference type="ARBA" id="ARBA00010641"/>
    </source>
</evidence>
<dbReference type="InterPro" id="IPR007627">
    <property type="entry name" value="RNA_pol_sigma70_r2"/>
</dbReference>
<reference evidence="10" key="1">
    <citation type="submission" date="2016-11" db="EMBL/GenBank/DDBJ databases">
        <authorList>
            <person name="Varghese N."/>
            <person name="Submissions S."/>
        </authorList>
    </citation>
    <scope>NUCLEOTIDE SEQUENCE [LARGE SCALE GENOMIC DNA]</scope>
    <source>
        <strain evidence="10">DSM 22212</strain>
    </source>
</reference>
<dbReference type="InterPro" id="IPR013325">
    <property type="entry name" value="RNA_pol_sigma_r2"/>
</dbReference>
<accession>A0A1M6VY95</accession>
<dbReference type="GO" id="GO:0003677">
    <property type="term" value="F:DNA binding"/>
    <property type="evidence" value="ECO:0007669"/>
    <property type="project" value="UniProtKB-KW"/>
</dbReference>
<dbReference type="PROSITE" id="PS01063">
    <property type="entry name" value="SIGMA70_ECF"/>
    <property type="match status" value="1"/>
</dbReference>
<gene>
    <name evidence="9" type="ORF">SAMN04488087_2164</name>
</gene>
<evidence type="ECO:0000256" key="6">
    <source>
        <dbReference type="RuleBase" id="RU000716"/>
    </source>
</evidence>
<evidence type="ECO:0000256" key="4">
    <source>
        <dbReference type="ARBA" id="ARBA00023125"/>
    </source>
</evidence>
<dbReference type="SUPFAM" id="SSF88946">
    <property type="entry name" value="Sigma2 domain of RNA polymerase sigma factors"/>
    <property type="match status" value="1"/>
</dbReference>
<sequence>MHIQQKQRVVLRREALHRLPSEENKARYEELQRLSDEDLMALFQAGTVEAFDILVSRYKDPLANYLYRFLGDPKEVEDLLQETFMRVYRNRHSYRRIAKFSTWLYTIAGNLARSEYRKRKRRRLYSLQSVNRDEEEYEVEIPDETFAPDRHTESTIQDRYIQEALKQIPEEFREVVVLRDVQQLSYEEIAEITGLPMGTVKSRINRGRTKLQALLKDVYPIPEES</sequence>
<dbReference type="PANTHER" id="PTHR43133">
    <property type="entry name" value="RNA POLYMERASE ECF-TYPE SIGMA FACTO"/>
    <property type="match status" value="1"/>
</dbReference>
<dbReference type="Pfam" id="PF04542">
    <property type="entry name" value="Sigma70_r2"/>
    <property type="match status" value="1"/>
</dbReference>
<dbReference type="AlphaFoldDB" id="A0A1M6VY95"/>
<dbReference type="Gene3D" id="1.10.10.10">
    <property type="entry name" value="Winged helix-like DNA-binding domain superfamily/Winged helix DNA-binding domain"/>
    <property type="match status" value="1"/>
</dbReference>
<feature type="domain" description="RNA polymerase sigma-70 region 2" evidence="7">
    <location>
        <begin position="54"/>
        <end position="122"/>
    </location>
</feature>
<dbReference type="InterPro" id="IPR013324">
    <property type="entry name" value="RNA_pol_sigma_r3/r4-like"/>
</dbReference>
<dbReference type="InterPro" id="IPR013249">
    <property type="entry name" value="RNA_pol_sigma70_r4_t2"/>
</dbReference>